<dbReference type="OrthoDB" id="4226596at2"/>
<dbReference type="EMBL" id="CP006272">
    <property type="protein sequence ID" value="AGZ45669.1"/>
    <property type="molecule type" value="Genomic_DNA"/>
</dbReference>
<dbReference type="KEGG" id="afs:AFR_37075"/>
<evidence type="ECO:0000313" key="2">
    <source>
        <dbReference type="Proteomes" id="UP000017746"/>
    </source>
</evidence>
<dbReference type="AlphaFoldDB" id="U5W961"/>
<organism evidence="1 2">
    <name type="scientific">Actinoplanes friuliensis DSM 7358</name>
    <dbReference type="NCBI Taxonomy" id="1246995"/>
    <lineage>
        <taxon>Bacteria</taxon>
        <taxon>Bacillati</taxon>
        <taxon>Actinomycetota</taxon>
        <taxon>Actinomycetes</taxon>
        <taxon>Micromonosporales</taxon>
        <taxon>Micromonosporaceae</taxon>
        <taxon>Actinoplanes</taxon>
    </lineage>
</organism>
<proteinExistence type="predicted"/>
<dbReference type="PATRIC" id="fig|1246995.3.peg.7501"/>
<dbReference type="eggNOG" id="ENOG5031YQY">
    <property type="taxonomic scope" value="Bacteria"/>
</dbReference>
<dbReference type="Proteomes" id="UP000017746">
    <property type="component" value="Chromosome"/>
</dbReference>
<evidence type="ECO:0000313" key="1">
    <source>
        <dbReference type="EMBL" id="AGZ45669.1"/>
    </source>
</evidence>
<gene>
    <name evidence="1" type="ORF">AFR_37075</name>
</gene>
<name>U5W961_9ACTN</name>
<dbReference type="HOGENOM" id="CLU_2423108_0_0_11"/>
<dbReference type="STRING" id="1246995.AFR_37075"/>
<keyword evidence="2" id="KW-1185">Reference proteome</keyword>
<dbReference type="RefSeq" id="WP_023562005.1">
    <property type="nucleotide sequence ID" value="NC_022657.1"/>
</dbReference>
<accession>U5W961</accession>
<protein>
    <submittedName>
        <fullName evidence="1">Uncharacterized protein</fullName>
    </submittedName>
</protein>
<reference evidence="1 2" key="1">
    <citation type="journal article" date="2014" name="J. Biotechnol.">
        <title>Complete genome sequence of the actinobacterium Actinoplanes friuliensis HAG 010964, producer of the lipopeptide antibiotic friulimycin.</title>
        <authorList>
            <person name="Ruckert C."/>
            <person name="Szczepanowski R."/>
            <person name="Albersmeier A."/>
            <person name="Goesmann A."/>
            <person name="Fischer N."/>
            <person name="Steinkamper A."/>
            <person name="Puhler A."/>
            <person name="Biener R."/>
            <person name="Schwartz D."/>
            <person name="Kalinowski J."/>
        </authorList>
    </citation>
    <scope>NUCLEOTIDE SEQUENCE [LARGE SCALE GENOMIC DNA]</scope>
    <source>
        <strain evidence="1 2">DSM 7358</strain>
    </source>
</reference>
<sequence length="91" mass="9470">MTAPGEHQDLIRRWLAGEVVGNQVGIKIVGGPFDGRTKIVGLDQNQKPPPGFRASGGPVGPIRHLYEVAPSSSAASGWIYAHIGADPDTAG</sequence>